<evidence type="ECO:0000256" key="3">
    <source>
        <dbReference type="SAM" id="SignalP"/>
    </source>
</evidence>
<evidence type="ECO:0000256" key="2">
    <source>
        <dbReference type="PROSITE-ProRule" id="PRU00803"/>
    </source>
</evidence>
<dbReference type="InterPro" id="IPR029002">
    <property type="entry name" value="PLPC/GPLD1"/>
</dbReference>
<dbReference type="AlphaFoldDB" id="A0A814A5C3"/>
<dbReference type="InterPro" id="IPR011043">
    <property type="entry name" value="Gal_Oxase/kelch_b-propeller"/>
</dbReference>
<feature type="repeat" description="FG-GAP" evidence="2">
    <location>
        <begin position="410"/>
        <end position="467"/>
    </location>
</feature>
<dbReference type="PRINTS" id="PR00718">
    <property type="entry name" value="PHPHLIPASED"/>
</dbReference>
<comment type="caution">
    <text evidence="5">The sequence shown here is derived from an EMBL/GenBank/DDBJ whole genome shotgun (WGS) entry which is preliminary data.</text>
</comment>
<dbReference type="PANTHER" id="PTHR23221:SF7">
    <property type="entry name" value="PHOSPHATIDYLINOSITOL-GLYCAN-SPECIFIC PHOSPHOLIPASE D"/>
    <property type="match status" value="1"/>
</dbReference>
<keyword evidence="3" id="KW-0732">Signal</keyword>
<dbReference type="PANTHER" id="PTHR23221">
    <property type="entry name" value="GLYCOSYLPHOSPHATIDYLINOSITOL PHOSPHOLIPASE D"/>
    <property type="match status" value="1"/>
</dbReference>
<feature type="domain" description="Phospholipase C/D" evidence="4">
    <location>
        <begin position="23"/>
        <end position="192"/>
    </location>
</feature>
<dbReference type="SUPFAM" id="SSF69318">
    <property type="entry name" value="Integrin alpha N-terminal domain"/>
    <property type="match status" value="1"/>
</dbReference>
<sequence length="955" mass="105156">MLASFIFFVLSLPFVVFGCGITTHIEVSHRAQELWLHQPIYRQYVLRHQDALQAGSPYPDIMYNSLCFGGILHQVAEDTHWYPFMKIAIEYMRERYPPPLLPNNVDGQKLLVFLLGVASHQVADAVWHGSLTGCPNGLIDATAWESFNDNREMAHDSADTGGDAVINYELPIGYIGLINKWFVPSKELEEIYARYAVAYNSPLETDATATHVQTCSNLMFVGRFADALLLGVQYPPYSRNNSFLLDQVHEYYYGGLTNMAQLTVRYWDQIIAMYEQGTDICTFSNNNPYYLNCFIPHHVTHQQQQELTSYVQSTSSDYLPSSDNSLALLPTFGNTEISTGLISNQSYAAFGHATLFGDFNGDELIDLVVSAPDYYVLGCAQGGRVFIIYGQVNRPLVPDRRISVIEELADQTLISPECDGDRFGSALARLDWNNDGIDDLVVSSPSHGFGFVGAVFVFAGGAQGLQSQPYKSIYGVNQHDSIGFELHTAHLDNDNRLDLIITSPYAQPNGYNQPQQGAVWIFLSSGHHMSNDKLTVAAASFTIWGETAKSKFGYSLEIIPPSCINSMTYPALIISAPADKDLFSQSKIHLKLSDIPVLVSIEGDMIFERLGTTIQWTPDGSDVLTSAELYDSSRGTWNTTGSMQVERRFHAVSVLINGKVLVSGGLRSDSGSINNAELYDPLTGLWTMTGNMNQARDGHTSSVLTNGKVLVCGGDQDSRDTLNTTELYDPLTEFWTMTGNMNVRRQEHIASVVTNGKVLVTGGERSYAGTVLDKAELYDPSTETWNVTGSMHYARFQHRASVLNNGKVLVTGGIRSDGGVVSTTELCDPSTGKWKVTGSMMYPRYGHTSSVLANGNVLVTGGGTNTSVSFDSIELYDPLTGNWTTVDNMHFEQSDHTGCTLPNGNVIVTGGLYYYDDTNTVELYNTSIETFKSIVNINDVQSLHKPRVQGVGVGD</sequence>
<dbReference type="GO" id="GO:0005615">
    <property type="term" value="C:extracellular space"/>
    <property type="evidence" value="ECO:0007669"/>
    <property type="project" value="TreeGrafter"/>
</dbReference>
<dbReference type="Pfam" id="PF01344">
    <property type="entry name" value="Kelch_1"/>
    <property type="match status" value="1"/>
</dbReference>
<evidence type="ECO:0000259" key="4">
    <source>
        <dbReference type="Pfam" id="PF00882"/>
    </source>
</evidence>
<dbReference type="InterPro" id="IPR001028">
    <property type="entry name" value="Gprt_PLipase_D"/>
</dbReference>
<dbReference type="Gene3D" id="2.130.10.130">
    <property type="entry name" value="Integrin alpha, N-terminal"/>
    <property type="match status" value="1"/>
</dbReference>
<evidence type="ECO:0000256" key="1">
    <source>
        <dbReference type="ARBA" id="ARBA00022441"/>
    </source>
</evidence>
<dbReference type="Proteomes" id="UP000663882">
    <property type="component" value="Unassembled WGS sequence"/>
</dbReference>
<dbReference type="OrthoDB" id="5317514at2759"/>
<keyword evidence="1" id="KW-0880">Kelch repeat</keyword>
<dbReference type="SUPFAM" id="SSF50965">
    <property type="entry name" value="Galactose oxidase, central domain"/>
    <property type="match status" value="1"/>
</dbReference>
<dbReference type="Pfam" id="PF00882">
    <property type="entry name" value="Zn_dep_PLPC"/>
    <property type="match status" value="1"/>
</dbReference>
<gene>
    <name evidence="5" type="ORF">RFH988_LOCUS9322</name>
</gene>
<feature type="repeat" description="FG-GAP" evidence="2">
    <location>
        <begin position="336"/>
        <end position="397"/>
    </location>
</feature>
<name>A0A814A5C3_9BILA</name>
<dbReference type="GO" id="GO:0004621">
    <property type="term" value="F:glycosylphosphatidylinositol phospholipase D activity"/>
    <property type="evidence" value="ECO:0007669"/>
    <property type="project" value="InterPro"/>
</dbReference>
<dbReference type="SMART" id="SM00612">
    <property type="entry name" value="Kelch"/>
    <property type="match status" value="6"/>
</dbReference>
<dbReference type="GO" id="GO:0031012">
    <property type="term" value="C:extracellular matrix"/>
    <property type="evidence" value="ECO:0007669"/>
    <property type="project" value="TreeGrafter"/>
</dbReference>
<evidence type="ECO:0000313" key="5">
    <source>
        <dbReference type="EMBL" id="CAF0907815.1"/>
    </source>
</evidence>
<dbReference type="InterPro" id="IPR013519">
    <property type="entry name" value="Int_alpha_beta-p"/>
</dbReference>
<dbReference type="InterPro" id="IPR006652">
    <property type="entry name" value="Kelch_1"/>
</dbReference>
<feature type="signal peptide" evidence="3">
    <location>
        <begin position="1"/>
        <end position="18"/>
    </location>
</feature>
<dbReference type="Gene3D" id="2.120.10.80">
    <property type="entry name" value="Kelch-type beta propeller"/>
    <property type="match status" value="2"/>
</dbReference>
<dbReference type="SMART" id="SM00191">
    <property type="entry name" value="Int_alpha"/>
    <property type="match status" value="3"/>
</dbReference>
<proteinExistence type="predicted"/>
<organism evidence="5 6">
    <name type="scientific">Rotaria sordida</name>
    <dbReference type="NCBI Taxonomy" id="392033"/>
    <lineage>
        <taxon>Eukaryota</taxon>
        <taxon>Metazoa</taxon>
        <taxon>Spiralia</taxon>
        <taxon>Gnathifera</taxon>
        <taxon>Rotifera</taxon>
        <taxon>Eurotatoria</taxon>
        <taxon>Bdelloidea</taxon>
        <taxon>Philodinida</taxon>
        <taxon>Philodinidae</taxon>
        <taxon>Rotaria</taxon>
    </lineage>
</organism>
<dbReference type="Pfam" id="PF24681">
    <property type="entry name" value="Kelch_KLHDC2_KLHL20_DRC7"/>
    <property type="match status" value="1"/>
</dbReference>
<evidence type="ECO:0000313" key="6">
    <source>
        <dbReference type="Proteomes" id="UP000663882"/>
    </source>
</evidence>
<dbReference type="InterPro" id="IPR015915">
    <property type="entry name" value="Kelch-typ_b-propeller"/>
</dbReference>
<dbReference type="EMBL" id="CAJNOO010000329">
    <property type="protein sequence ID" value="CAF0907815.1"/>
    <property type="molecule type" value="Genomic_DNA"/>
</dbReference>
<dbReference type="InterPro" id="IPR028994">
    <property type="entry name" value="Integrin_alpha_N"/>
</dbReference>
<dbReference type="PROSITE" id="PS51470">
    <property type="entry name" value="FG_GAP"/>
    <property type="match status" value="2"/>
</dbReference>
<feature type="chain" id="PRO_5032931839" description="Phospholipase C/D domain-containing protein" evidence="3">
    <location>
        <begin position="19"/>
        <end position="955"/>
    </location>
</feature>
<accession>A0A814A5C3</accession>
<reference evidence="5" key="1">
    <citation type="submission" date="2021-02" db="EMBL/GenBank/DDBJ databases">
        <authorList>
            <person name="Nowell W R."/>
        </authorList>
    </citation>
    <scope>NUCLEOTIDE SEQUENCE</scope>
</reference>
<protein>
    <recommendedName>
        <fullName evidence="4">Phospholipase C/D domain-containing protein</fullName>
    </recommendedName>
</protein>